<dbReference type="Proteomes" id="UP000685013">
    <property type="component" value="Chromosome 11"/>
</dbReference>
<protein>
    <submittedName>
        <fullName evidence="2">Pentatricopeptide repeat-containing protein, mitochondrial</fullName>
    </submittedName>
</protein>
<feature type="non-terminal residue" evidence="2">
    <location>
        <position position="1"/>
    </location>
</feature>
<keyword evidence="3" id="KW-1185">Reference proteome</keyword>
<comment type="caution">
    <text evidence="2">The sequence shown here is derived from an EMBL/GenBank/DDBJ whole genome shotgun (WGS) entry which is preliminary data.</text>
</comment>
<evidence type="ECO:0000256" key="1">
    <source>
        <dbReference type="SAM" id="MobiDB-lite"/>
    </source>
</evidence>
<name>A0AAV6MTH5_9ROSI</name>
<feature type="compositionally biased region" description="Basic and acidic residues" evidence="1">
    <location>
        <begin position="205"/>
        <end position="216"/>
    </location>
</feature>
<dbReference type="EMBL" id="JAGKQH010000011">
    <property type="protein sequence ID" value="KAG6587555.1"/>
    <property type="molecule type" value="Genomic_DNA"/>
</dbReference>
<sequence length="216" mass="24113">MQCTHPMCSTIFHREYASQSRLCSHHSAGNNGASVLELCKIVSCSIGGLDELEASLNRCTVSLTSSLVTRVMDSCKNEALTRRVGTGLWTTWLIPDRKFYFDLIGILCGAERASYALELFEKMKRSSLGGYSPVYDVLIPKLCRGGDFEMGRQLWEEAMAMGLKLGCSVRFSSQQERFIAKFLRNTTEAEKQNEAATDKTIAMGKRRDEVEERAVG</sequence>
<reference evidence="2 3" key="1">
    <citation type="journal article" date="2021" name="Hortic Res">
        <title>The domestication of Cucurbita argyrosperma as revealed by the genome of its wild relative.</title>
        <authorList>
            <person name="Barrera-Redondo J."/>
            <person name="Sanchez-de la Vega G."/>
            <person name="Aguirre-Liguori J.A."/>
            <person name="Castellanos-Morales G."/>
            <person name="Gutierrez-Guerrero Y.T."/>
            <person name="Aguirre-Dugua X."/>
            <person name="Aguirre-Planter E."/>
            <person name="Tenaillon M.I."/>
            <person name="Lira-Saade R."/>
            <person name="Eguiarte L.E."/>
        </authorList>
    </citation>
    <scope>NUCLEOTIDE SEQUENCE [LARGE SCALE GENOMIC DNA]</scope>
    <source>
        <strain evidence="2">JBR-2021</strain>
    </source>
</reference>
<dbReference type="InterPro" id="IPR002885">
    <property type="entry name" value="PPR_rpt"/>
</dbReference>
<accession>A0AAV6MTH5</accession>
<dbReference type="NCBIfam" id="TIGR00756">
    <property type="entry name" value="PPR"/>
    <property type="match status" value="1"/>
</dbReference>
<proteinExistence type="predicted"/>
<organism evidence="2 3">
    <name type="scientific">Cucurbita argyrosperma subsp. sororia</name>
    <dbReference type="NCBI Taxonomy" id="37648"/>
    <lineage>
        <taxon>Eukaryota</taxon>
        <taxon>Viridiplantae</taxon>
        <taxon>Streptophyta</taxon>
        <taxon>Embryophyta</taxon>
        <taxon>Tracheophyta</taxon>
        <taxon>Spermatophyta</taxon>
        <taxon>Magnoliopsida</taxon>
        <taxon>eudicotyledons</taxon>
        <taxon>Gunneridae</taxon>
        <taxon>Pentapetalae</taxon>
        <taxon>rosids</taxon>
        <taxon>fabids</taxon>
        <taxon>Cucurbitales</taxon>
        <taxon>Cucurbitaceae</taxon>
        <taxon>Cucurbiteae</taxon>
        <taxon>Cucurbita</taxon>
    </lineage>
</organism>
<evidence type="ECO:0000313" key="3">
    <source>
        <dbReference type="Proteomes" id="UP000685013"/>
    </source>
</evidence>
<feature type="region of interest" description="Disordered" evidence="1">
    <location>
        <begin position="191"/>
        <end position="216"/>
    </location>
</feature>
<evidence type="ECO:0000313" key="2">
    <source>
        <dbReference type="EMBL" id="KAG6587555.1"/>
    </source>
</evidence>
<gene>
    <name evidence="2" type="ORF">SDJN03_16120</name>
</gene>
<dbReference type="AlphaFoldDB" id="A0AAV6MTH5"/>